<gene>
    <name evidence="2" type="ORF">K7X08_035856</name>
</gene>
<organism evidence="2 3">
    <name type="scientific">Anisodus acutangulus</name>
    <dbReference type="NCBI Taxonomy" id="402998"/>
    <lineage>
        <taxon>Eukaryota</taxon>
        <taxon>Viridiplantae</taxon>
        <taxon>Streptophyta</taxon>
        <taxon>Embryophyta</taxon>
        <taxon>Tracheophyta</taxon>
        <taxon>Spermatophyta</taxon>
        <taxon>Magnoliopsida</taxon>
        <taxon>eudicotyledons</taxon>
        <taxon>Gunneridae</taxon>
        <taxon>Pentapetalae</taxon>
        <taxon>asterids</taxon>
        <taxon>lamiids</taxon>
        <taxon>Solanales</taxon>
        <taxon>Solanaceae</taxon>
        <taxon>Solanoideae</taxon>
        <taxon>Hyoscyameae</taxon>
        <taxon>Anisodus</taxon>
    </lineage>
</organism>
<comment type="caution">
    <text evidence="2">The sequence shown here is derived from an EMBL/GenBank/DDBJ whole genome shotgun (WGS) entry which is preliminary data.</text>
</comment>
<sequence>MEGSHQEQSQLHKERKRSYKGCHQPIQKFVLKVLSSGNVVTYPRLKNNKGNVQQSRGTRVNENVKKTCNVSKLNKGDTDKIVNTNKFNVLSTVNKEEETCKVNHALEEDDSNKDDVNKEILNTQDIEDNADQSLELTTMLPSKNVVKEEYPIFVEVVQTSSEDNMAISNNEGVEDVATQAGDSLDSEELEIPSQNGDSSPKIVTSVSENNMSMVEQVGNGRTHEEALEVSRNAEIRVEDVISEHINSPKVNISNEEFQSNLTHLDDQEEIVVDSSSGTSFKVQLINKEGGVDETTIEKQYMAM</sequence>
<reference evidence="3" key="1">
    <citation type="journal article" date="2023" name="Proc. Natl. Acad. Sci. U.S.A.">
        <title>Genomic and structural basis for evolution of tropane alkaloid biosynthesis.</title>
        <authorList>
            <person name="Wanga Y.-J."/>
            <person name="Taina T."/>
            <person name="Yua J.-Y."/>
            <person name="Lia J."/>
            <person name="Xua B."/>
            <person name="Chenc J."/>
            <person name="D'Auriad J.C."/>
            <person name="Huanga J.-P."/>
            <person name="Huanga S.-X."/>
        </authorList>
    </citation>
    <scope>NUCLEOTIDE SEQUENCE [LARGE SCALE GENOMIC DNA]</scope>
    <source>
        <strain evidence="3">cv. KIB-2019</strain>
    </source>
</reference>
<name>A0A9Q1L5Q0_9SOLA</name>
<evidence type="ECO:0000313" key="3">
    <source>
        <dbReference type="Proteomes" id="UP001152561"/>
    </source>
</evidence>
<feature type="region of interest" description="Disordered" evidence="1">
    <location>
        <begin position="1"/>
        <end position="20"/>
    </location>
</feature>
<keyword evidence="3" id="KW-1185">Reference proteome</keyword>
<accession>A0A9Q1L5Q0</accession>
<evidence type="ECO:0000256" key="1">
    <source>
        <dbReference type="SAM" id="MobiDB-lite"/>
    </source>
</evidence>
<dbReference type="EMBL" id="JAJAGQ010000022">
    <property type="protein sequence ID" value="KAJ8529021.1"/>
    <property type="molecule type" value="Genomic_DNA"/>
</dbReference>
<dbReference type="Proteomes" id="UP001152561">
    <property type="component" value="Unassembled WGS sequence"/>
</dbReference>
<dbReference type="AlphaFoldDB" id="A0A9Q1L5Q0"/>
<evidence type="ECO:0000313" key="2">
    <source>
        <dbReference type="EMBL" id="KAJ8529021.1"/>
    </source>
</evidence>
<protein>
    <submittedName>
        <fullName evidence="2">Uncharacterized protein</fullName>
    </submittedName>
</protein>
<proteinExistence type="predicted"/>